<name>A0A9Q0MW51_9DIPT</name>
<evidence type="ECO:0000313" key="2">
    <source>
        <dbReference type="Proteomes" id="UP001151699"/>
    </source>
</evidence>
<organism evidence="1 2">
    <name type="scientific">Pseudolycoriella hygida</name>
    <dbReference type="NCBI Taxonomy" id="35572"/>
    <lineage>
        <taxon>Eukaryota</taxon>
        <taxon>Metazoa</taxon>
        <taxon>Ecdysozoa</taxon>
        <taxon>Arthropoda</taxon>
        <taxon>Hexapoda</taxon>
        <taxon>Insecta</taxon>
        <taxon>Pterygota</taxon>
        <taxon>Neoptera</taxon>
        <taxon>Endopterygota</taxon>
        <taxon>Diptera</taxon>
        <taxon>Nematocera</taxon>
        <taxon>Sciaroidea</taxon>
        <taxon>Sciaridae</taxon>
        <taxon>Pseudolycoriella</taxon>
    </lineage>
</organism>
<comment type="caution">
    <text evidence="1">The sequence shown here is derived from an EMBL/GenBank/DDBJ whole genome shotgun (WGS) entry which is preliminary data.</text>
</comment>
<dbReference type="Proteomes" id="UP001151699">
    <property type="component" value="Chromosome X"/>
</dbReference>
<sequence length="51" mass="6319">MFIVWLRHKQMKLNFILYSTYLFRSFLTGQPRDRAMQTILKSFDELFETEK</sequence>
<protein>
    <submittedName>
        <fullName evidence="1">Uncharacterized protein</fullName>
    </submittedName>
</protein>
<evidence type="ECO:0000313" key="1">
    <source>
        <dbReference type="EMBL" id="KAJ6638259.1"/>
    </source>
</evidence>
<gene>
    <name evidence="1" type="ORF">Bhyg_10993</name>
</gene>
<accession>A0A9Q0MW51</accession>
<reference evidence="1" key="1">
    <citation type="submission" date="2022-07" db="EMBL/GenBank/DDBJ databases">
        <authorList>
            <person name="Trinca V."/>
            <person name="Uliana J.V.C."/>
            <person name="Torres T.T."/>
            <person name="Ward R.J."/>
            <person name="Monesi N."/>
        </authorList>
    </citation>
    <scope>NUCLEOTIDE SEQUENCE</scope>
    <source>
        <strain evidence="1">HSMRA1968</strain>
        <tissue evidence="1">Whole embryos</tissue>
    </source>
</reference>
<dbReference type="AlphaFoldDB" id="A0A9Q0MW51"/>
<keyword evidence="2" id="KW-1185">Reference proteome</keyword>
<dbReference type="EMBL" id="WJQU01000003">
    <property type="protein sequence ID" value="KAJ6638259.1"/>
    <property type="molecule type" value="Genomic_DNA"/>
</dbReference>
<proteinExistence type="predicted"/>